<protein>
    <submittedName>
        <fullName evidence="2">Uncharacterized protein</fullName>
    </submittedName>
</protein>
<feature type="region of interest" description="Disordered" evidence="1">
    <location>
        <begin position="1"/>
        <end position="98"/>
    </location>
</feature>
<gene>
    <name evidence="2" type="ORF">Prudu_021798</name>
</gene>
<proteinExistence type="predicted"/>
<evidence type="ECO:0000256" key="1">
    <source>
        <dbReference type="SAM" id="MobiDB-lite"/>
    </source>
</evidence>
<organism evidence="2">
    <name type="scientific">Prunus dulcis</name>
    <name type="common">Almond</name>
    <name type="synonym">Amygdalus dulcis</name>
    <dbReference type="NCBI Taxonomy" id="3755"/>
    <lineage>
        <taxon>Eukaryota</taxon>
        <taxon>Viridiplantae</taxon>
        <taxon>Streptophyta</taxon>
        <taxon>Embryophyta</taxon>
        <taxon>Tracheophyta</taxon>
        <taxon>Spermatophyta</taxon>
        <taxon>Magnoliopsida</taxon>
        <taxon>eudicotyledons</taxon>
        <taxon>Gunneridae</taxon>
        <taxon>Pentapetalae</taxon>
        <taxon>rosids</taxon>
        <taxon>fabids</taxon>
        <taxon>Rosales</taxon>
        <taxon>Rosaceae</taxon>
        <taxon>Amygdaloideae</taxon>
        <taxon>Amygdaleae</taxon>
        <taxon>Prunus</taxon>
    </lineage>
</organism>
<dbReference type="EMBL" id="AP019304">
    <property type="protein sequence ID" value="BBH09334.1"/>
    <property type="molecule type" value="Genomic_DNA"/>
</dbReference>
<feature type="compositionally biased region" description="Basic residues" evidence="1">
    <location>
        <begin position="1"/>
        <end position="10"/>
    </location>
</feature>
<dbReference type="AlphaFoldDB" id="A0A4Y1RY52"/>
<feature type="compositionally biased region" description="Polar residues" evidence="1">
    <location>
        <begin position="42"/>
        <end position="61"/>
    </location>
</feature>
<reference evidence="2" key="1">
    <citation type="journal article" date="2019" name="Science">
        <title>Mutation of a bHLH transcription factor allowed almond domestication.</title>
        <authorList>
            <person name="Sanchez-Perez R."/>
            <person name="Pavan S."/>
            <person name="Mazzeo R."/>
            <person name="Moldovan C."/>
            <person name="Aiese Cigliano R."/>
            <person name="Del Cueto J."/>
            <person name="Ricciardi F."/>
            <person name="Lotti C."/>
            <person name="Ricciardi L."/>
            <person name="Dicenta F."/>
            <person name="Lopez-Marques R.L."/>
            <person name="Lindberg Moller B."/>
        </authorList>
    </citation>
    <scope>NUCLEOTIDE SEQUENCE</scope>
</reference>
<sequence>QSRRHHRARRSTALVPSASSRRCRPFPTDLSPAPTGARRNQAKTNRFSPEFQTLHSPSFLNQIVRVRHQSQIEPPEGPSKGPASSDQQGDSAEFSAGV</sequence>
<feature type="non-terminal residue" evidence="2">
    <location>
        <position position="1"/>
    </location>
</feature>
<name>A0A4Y1RY52_PRUDU</name>
<evidence type="ECO:0000313" key="2">
    <source>
        <dbReference type="EMBL" id="BBH09334.1"/>
    </source>
</evidence>
<accession>A0A4Y1RY52</accession>